<dbReference type="InterPro" id="IPR002020">
    <property type="entry name" value="Citrate_synthase"/>
</dbReference>
<dbReference type="NCBIfam" id="NF004869">
    <property type="entry name" value="PRK06224.1-6"/>
    <property type="match status" value="1"/>
</dbReference>
<evidence type="ECO:0000256" key="4">
    <source>
        <dbReference type="ARBA" id="ARBA00022679"/>
    </source>
</evidence>
<keyword evidence="6" id="KW-0456">Lyase</keyword>
<comment type="pathway">
    <text evidence="1">Carbohydrate metabolism; tricarboxylic acid cycle.</text>
</comment>
<dbReference type="GO" id="GO:0016829">
    <property type="term" value="F:lyase activity"/>
    <property type="evidence" value="ECO:0007669"/>
    <property type="project" value="UniProtKB-KW"/>
</dbReference>
<dbReference type="GO" id="GO:0006099">
    <property type="term" value="P:tricarboxylic acid cycle"/>
    <property type="evidence" value="ECO:0007669"/>
    <property type="project" value="UniProtKB-UniPathway"/>
</dbReference>
<dbReference type="Pfam" id="PF00285">
    <property type="entry name" value="Citrate_synt"/>
    <property type="match status" value="1"/>
</dbReference>
<dbReference type="CDD" id="cd06100">
    <property type="entry name" value="CCL_ACL-C"/>
    <property type="match status" value="1"/>
</dbReference>
<reference evidence="7" key="1">
    <citation type="submission" date="2017-09" db="EMBL/GenBank/DDBJ databases">
        <title>Depth-based differentiation of microbial function through sediment-hosted aquifers and enrichment of novel symbionts in the deep terrestrial subsurface.</title>
        <authorList>
            <person name="Probst A.J."/>
            <person name="Ladd B."/>
            <person name="Jarett J.K."/>
            <person name="Geller-Mcgrath D.E."/>
            <person name="Sieber C.M.K."/>
            <person name="Emerson J.B."/>
            <person name="Anantharaman K."/>
            <person name="Thomas B.C."/>
            <person name="Malmstrom R."/>
            <person name="Stieglmeier M."/>
            <person name="Klingl A."/>
            <person name="Woyke T."/>
            <person name="Ryan C.M."/>
            <person name="Banfield J.F."/>
        </authorList>
    </citation>
    <scope>NUCLEOTIDE SEQUENCE [LARGE SCALE GENOMIC DNA]</scope>
</reference>
<evidence type="ECO:0000313" key="6">
    <source>
        <dbReference type="EMBL" id="PIR87503.1"/>
    </source>
</evidence>
<keyword evidence="4 5" id="KW-0808">Transferase</keyword>
<dbReference type="Proteomes" id="UP000229526">
    <property type="component" value="Unassembled WGS sequence"/>
</dbReference>
<dbReference type="GO" id="GO:0005975">
    <property type="term" value="P:carbohydrate metabolic process"/>
    <property type="evidence" value="ECO:0007669"/>
    <property type="project" value="TreeGrafter"/>
</dbReference>
<evidence type="ECO:0000256" key="1">
    <source>
        <dbReference type="ARBA" id="ARBA00005163"/>
    </source>
</evidence>
<dbReference type="InterPro" id="IPR016142">
    <property type="entry name" value="Citrate_synth-like_lrg_a-sub"/>
</dbReference>
<dbReference type="SUPFAM" id="SSF48256">
    <property type="entry name" value="Citrate synthase"/>
    <property type="match status" value="1"/>
</dbReference>
<protein>
    <recommendedName>
        <fullName evidence="3">citrate synthase (unknown stereospecificity)</fullName>
        <ecNumber evidence="3">2.3.3.16</ecNumber>
    </recommendedName>
</protein>
<dbReference type="AlphaFoldDB" id="A0A2H0UM87"/>
<gene>
    <name evidence="6" type="ORF">COU11_00110</name>
</gene>
<organism evidence="6 7">
    <name type="scientific">Candidatus Harrisonbacteria bacterium CG10_big_fil_rev_8_21_14_0_10_49_15</name>
    <dbReference type="NCBI Taxonomy" id="1974587"/>
    <lineage>
        <taxon>Bacteria</taxon>
        <taxon>Candidatus Harrisoniibacteriota</taxon>
    </lineage>
</organism>
<dbReference type="UniPathway" id="UPA00223"/>
<evidence type="ECO:0000256" key="2">
    <source>
        <dbReference type="ARBA" id="ARBA00010566"/>
    </source>
</evidence>
<evidence type="ECO:0000313" key="7">
    <source>
        <dbReference type="Proteomes" id="UP000229526"/>
    </source>
</evidence>
<dbReference type="PANTHER" id="PTHR11739:SF4">
    <property type="entry name" value="CITRATE SYNTHASE, PEROXISOMAL"/>
    <property type="match status" value="1"/>
</dbReference>
<dbReference type="InterPro" id="IPR036969">
    <property type="entry name" value="Citrate_synthase_sf"/>
</dbReference>
<accession>A0A2H0UM87</accession>
<dbReference type="EMBL" id="PFBD01000001">
    <property type="protein sequence ID" value="PIR87503.1"/>
    <property type="molecule type" value="Genomic_DNA"/>
</dbReference>
<comment type="caution">
    <text evidence="6">The sequence shown here is derived from an EMBL/GenBank/DDBJ whole genome shotgun (WGS) entry which is preliminary data.</text>
</comment>
<sequence length="238" mass="25619">MRWKTSISQNKDGGLQIRGQQLLTLIKDHSFTEAIFLLLKGKLPTKAEDAMVNALLVACVEHGVAAPSAFVPRVVASTGNDMNASLAAGVLTISKYHGGAIEACMNTLQQDAEPAEIVKSSLEKGERLSGFGHKVYTDADPRAQALFTKASELGLGVTYITKVQGIEAELASQKGKKLPINIDGAIAAILCELGFDARLGKAFFILGRLPGMMAHALEEMTNEKPYRRLDDEDIEYTG</sequence>
<evidence type="ECO:0000256" key="5">
    <source>
        <dbReference type="RuleBase" id="RU003406"/>
    </source>
</evidence>
<proteinExistence type="inferred from homology"/>
<dbReference type="PANTHER" id="PTHR11739">
    <property type="entry name" value="CITRATE SYNTHASE"/>
    <property type="match status" value="1"/>
</dbReference>
<dbReference type="InterPro" id="IPR016143">
    <property type="entry name" value="Citrate_synth-like_sm_a-sub"/>
</dbReference>
<dbReference type="Gene3D" id="1.10.230.10">
    <property type="entry name" value="Cytochrome P450-Terp, domain 2"/>
    <property type="match status" value="1"/>
</dbReference>
<evidence type="ECO:0000256" key="3">
    <source>
        <dbReference type="ARBA" id="ARBA00012972"/>
    </source>
</evidence>
<dbReference type="Gene3D" id="1.10.580.10">
    <property type="entry name" value="Citrate Synthase, domain 1"/>
    <property type="match status" value="2"/>
</dbReference>
<name>A0A2H0UM87_9BACT</name>
<dbReference type="InterPro" id="IPR019810">
    <property type="entry name" value="Citrate_synthase_AS"/>
</dbReference>
<comment type="similarity">
    <text evidence="2 5">Belongs to the citrate synthase family.</text>
</comment>
<dbReference type="GO" id="GO:0036440">
    <property type="term" value="F:citrate synthase activity"/>
    <property type="evidence" value="ECO:0007669"/>
    <property type="project" value="UniProtKB-EC"/>
</dbReference>
<dbReference type="PROSITE" id="PS00480">
    <property type="entry name" value="CITRATE_SYNTHASE"/>
    <property type="match status" value="1"/>
</dbReference>
<dbReference type="EC" id="2.3.3.16" evidence="3"/>